<dbReference type="AlphaFoldDB" id="A0A8J9ZQ27"/>
<feature type="region of interest" description="Disordered" evidence="1">
    <location>
        <begin position="327"/>
        <end position="350"/>
    </location>
</feature>
<gene>
    <name evidence="2" type="primary">Hypp1944</name>
    <name evidence="2" type="ORF">BLAG_LOCUS15725</name>
</gene>
<organism evidence="2 3">
    <name type="scientific">Branchiostoma lanceolatum</name>
    <name type="common">Common lancelet</name>
    <name type="synonym">Amphioxus lanceolatum</name>
    <dbReference type="NCBI Taxonomy" id="7740"/>
    <lineage>
        <taxon>Eukaryota</taxon>
        <taxon>Metazoa</taxon>
        <taxon>Chordata</taxon>
        <taxon>Cephalochordata</taxon>
        <taxon>Leptocardii</taxon>
        <taxon>Amphioxiformes</taxon>
        <taxon>Branchiostomatidae</taxon>
        <taxon>Branchiostoma</taxon>
    </lineage>
</organism>
<dbReference type="Proteomes" id="UP000838412">
    <property type="component" value="Chromosome 3"/>
</dbReference>
<protein>
    <submittedName>
        <fullName evidence="2">Hypp1944 protein</fullName>
    </submittedName>
</protein>
<dbReference type="EMBL" id="OV696688">
    <property type="protein sequence ID" value="CAH1258007.1"/>
    <property type="molecule type" value="Genomic_DNA"/>
</dbReference>
<evidence type="ECO:0000256" key="1">
    <source>
        <dbReference type="SAM" id="MobiDB-lite"/>
    </source>
</evidence>
<sequence length="506" mass="55995">MAHERKYPGSRPPNIKRLKGNSKLHIHRNKGATRPAICFSRSVEKARKMAIPRAVMERFLASNFEGDYKPVPLNHQGKYQLLTVMAEDRCVLRRWRKTPKLRPVGLLEKYFVSAVFNDKLKEVIHEQRGYHGQGEHVGAHGFNGGIEVDSVVDGVSASSFSQAGSDEPDGAGAGIHKEVVIPPMKLGRVWQTWIEEEDLADSIRNVRTSLTDKDKRLYLIHDLFHSQCFKLLDQFETSMGINGNVSGFAKLFSASAKASRDSKSATILERTNEAPIAFGCVRVKVQEDGTLKVVRTNSVAGIVDPTRGPLLRPRGVDNGMVKHMELGRLGSESPSPPPSNEEETNPDCTHGFVRRKDVKSLGHREDPTLLETFSRLQALAPVLLEAQTPEDLVPLVEILDIAHSGEIPSTELDIVLSAHQRLLLAECGVRVADREGKACALYFTTSGESDFPKAVAKIEKYGELLEDIVEEGEKVLLVLKDVLKGMEVQQLTEGVKNMGEHHSTAQ</sequence>
<reference evidence="2" key="1">
    <citation type="submission" date="2022-01" db="EMBL/GenBank/DDBJ databases">
        <authorList>
            <person name="Braso-Vives M."/>
        </authorList>
    </citation>
    <scope>NUCLEOTIDE SEQUENCE</scope>
</reference>
<evidence type="ECO:0000313" key="3">
    <source>
        <dbReference type="Proteomes" id="UP000838412"/>
    </source>
</evidence>
<evidence type="ECO:0000313" key="2">
    <source>
        <dbReference type="EMBL" id="CAH1258007.1"/>
    </source>
</evidence>
<proteinExistence type="predicted"/>
<name>A0A8J9ZQ27_BRALA</name>
<dbReference type="OrthoDB" id="10032921at2759"/>
<accession>A0A8J9ZQ27</accession>
<keyword evidence="3" id="KW-1185">Reference proteome</keyword>